<dbReference type="EMBL" id="VWPK01000046">
    <property type="protein sequence ID" value="KAA5609639.1"/>
    <property type="molecule type" value="Genomic_DNA"/>
</dbReference>
<evidence type="ECO:0000313" key="1">
    <source>
        <dbReference type="EMBL" id="KAA5609639.1"/>
    </source>
</evidence>
<protein>
    <recommendedName>
        <fullName evidence="3">Calcineurin-like phosphoesterase domain-containing protein</fullName>
    </recommendedName>
</protein>
<organism evidence="1 2">
    <name type="scientific">Rhodovastum atsumiense</name>
    <dbReference type="NCBI Taxonomy" id="504468"/>
    <lineage>
        <taxon>Bacteria</taxon>
        <taxon>Pseudomonadati</taxon>
        <taxon>Pseudomonadota</taxon>
        <taxon>Alphaproteobacteria</taxon>
        <taxon>Acetobacterales</taxon>
        <taxon>Acetobacteraceae</taxon>
        <taxon>Rhodovastum</taxon>
    </lineage>
</organism>
<dbReference type="SUPFAM" id="SSF56300">
    <property type="entry name" value="Metallo-dependent phosphatases"/>
    <property type="match status" value="1"/>
</dbReference>
<keyword evidence="2" id="KW-1185">Reference proteome</keyword>
<dbReference type="Proteomes" id="UP000325255">
    <property type="component" value="Unassembled WGS sequence"/>
</dbReference>
<accession>A0A5M6IP11</accession>
<dbReference type="AlphaFoldDB" id="A0A5M6IP11"/>
<comment type="caution">
    <text evidence="1">The sequence shown here is derived from an EMBL/GenBank/DDBJ whole genome shotgun (WGS) entry which is preliminary data.</text>
</comment>
<dbReference type="OrthoDB" id="9067438at2"/>
<dbReference type="RefSeq" id="WP_150043243.1">
    <property type="nucleotide sequence ID" value="NZ_OW485608.1"/>
</dbReference>
<reference evidence="1 2" key="1">
    <citation type="submission" date="2019-09" db="EMBL/GenBank/DDBJ databases">
        <title>Genome sequence of Rhodovastum atsumiense, a diverse member of the Acetobacteraceae family of non-sulfur purple photosynthetic bacteria.</title>
        <authorList>
            <person name="Meyer T."/>
            <person name="Kyndt J."/>
        </authorList>
    </citation>
    <scope>NUCLEOTIDE SEQUENCE [LARGE SCALE GENOMIC DNA]</scope>
    <source>
        <strain evidence="1 2">DSM 21279</strain>
    </source>
</reference>
<name>A0A5M6IP11_9PROT</name>
<sequence length="367" mass="40244">MTDDVQRAAGLHKLAVAEGAVPMGQHVCTGRRSAVWEVAERAGWTRNVALARLREAERQGLLSPPPADFEVPDLPDENPDVDALIEARTAAFRRKQVSREARRLIPVTVRLDGPIGILHMGDPHVDDDGCDWPRLRRHVDLAQTTKGLLAGNAGDMTNNWVGRLARLYAAQSTTAAQAWKLAEWFIGAVPWLYLIGGNHDAWSGDGDPVKWMAKQAGVPYETHGARLALHLPNGREIRVNARHDFRGASQWNPAHGPGKAAQLGPPDHIFVCGHKHVFGQGWHRQPNGVWSCALRVGTYKVFDGYADALGFPEHNLPAVVTLIFPDADEEGLIEVVKDPERAAEFLTWARARHAAGKTVRPCEAKAA</sequence>
<dbReference type="InterPro" id="IPR029052">
    <property type="entry name" value="Metallo-depent_PP-like"/>
</dbReference>
<proteinExistence type="predicted"/>
<gene>
    <name evidence="1" type="ORF">F1189_23030</name>
</gene>
<evidence type="ECO:0008006" key="3">
    <source>
        <dbReference type="Google" id="ProtNLM"/>
    </source>
</evidence>
<evidence type="ECO:0000313" key="2">
    <source>
        <dbReference type="Proteomes" id="UP000325255"/>
    </source>
</evidence>